<accession>A0A291P4Z4</accession>
<evidence type="ECO:0000313" key="4">
    <source>
        <dbReference type="Proteomes" id="UP000219993"/>
    </source>
</evidence>
<evidence type="ECO:0008006" key="5">
    <source>
        <dbReference type="Google" id="ProtNLM"/>
    </source>
</evidence>
<dbReference type="Pfam" id="PF11391">
    <property type="entry name" value="DUF2798"/>
    <property type="match status" value="1"/>
</dbReference>
<evidence type="ECO:0000313" key="3">
    <source>
        <dbReference type="EMBL" id="ATJ81941.1"/>
    </source>
</evidence>
<dbReference type="Proteomes" id="UP000219993">
    <property type="component" value="Chromosome"/>
</dbReference>
<sequence length="110" mass="12045">MSPPASSRSSHSAPRRRRGLPPRWAPVVFAFYMSALMTLLMCLVITAVTGGWGPHYLETVAKAYVRAMPVAFLGVLLIRPLVTRLVRLTVAETARSEDARPAGPSEQEAR</sequence>
<feature type="compositionally biased region" description="Low complexity" evidence="1">
    <location>
        <begin position="1"/>
        <end position="12"/>
    </location>
</feature>
<proteinExistence type="predicted"/>
<keyword evidence="2" id="KW-0812">Transmembrane</keyword>
<dbReference type="EMBL" id="CP021435">
    <property type="protein sequence ID" value="ATJ81941.1"/>
    <property type="molecule type" value="Genomic_DNA"/>
</dbReference>
<organism evidence="3 4">
    <name type="scientific">Halomonas beimenensis</name>
    <dbReference type="NCBI Taxonomy" id="475662"/>
    <lineage>
        <taxon>Bacteria</taxon>
        <taxon>Pseudomonadati</taxon>
        <taxon>Pseudomonadota</taxon>
        <taxon>Gammaproteobacteria</taxon>
        <taxon>Oceanospirillales</taxon>
        <taxon>Halomonadaceae</taxon>
        <taxon>Halomonas</taxon>
    </lineage>
</organism>
<dbReference type="InterPro" id="IPR021529">
    <property type="entry name" value="DUF2798"/>
</dbReference>
<dbReference type="KEGG" id="hbe:BEI_0954"/>
<keyword evidence="2" id="KW-1133">Transmembrane helix</keyword>
<evidence type="ECO:0000256" key="2">
    <source>
        <dbReference type="SAM" id="Phobius"/>
    </source>
</evidence>
<feature type="transmembrane region" description="Helical" evidence="2">
    <location>
        <begin position="64"/>
        <end position="82"/>
    </location>
</feature>
<dbReference type="RefSeq" id="WP_097788444.1">
    <property type="nucleotide sequence ID" value="NZ_BAAADT010000063.1"/>
</dbReference>
<feature type="region of interest" description="Disordered" evidence="1">
    <location>
        <begin position="1"/>
        <end position="20"/>
    </location>
</feature>
<dbReference type="OrthoDB" id="6007993at2"/>
<dbReference type="AlphaFoldDB" id="A0A291P4Z4"/>
<evidence type="ECO:0000256" key="1">
    <source>
        <dbReference type="SAM" id="MobiDB-lite"/>
    </source>
</evidence>
<keyword evidence="2" id="KW-0472">Membrane</keyword>
<name>A0A291P4Z4_9GAMM</name>
<feature type="transmembrane region" description="Helical" evidence="2">
    <location>
        <begin position="24"/>
        <end position="52"/>
    </location>
</feature>
<reference evidence="3 4" key="1">
    <citation type="journal article" date="2017" name="Sci. Rep.">
        <title>Revealing the Saline Adaptation Strategies of the Halophilic Bacterium Halomonas beimenensis through High-throughput Omics and Transposon Mutagenesis Approaches.</title>
        <authorList>
            <person name="Chen Y.H."/>
            <person name="Lin S.S."/>
            <person name="Shyu Y.T."/>
        </authorList>
    </citation>
    <scope>NUCLEOTIDE SEQUENCE [LARGE SCALE GENOMIC DNA]</scope>
    <source>
        <strain evidence="3 4">NTU-111</strain>
    </source>
</reference>
<gene>
    <name evidence="3" type="ORF">BEI_0954</name>
</gene>
<protein>
    <recommendedName>
        <fullName evidence="5">DUF2798 domain-containing protein</fullName>
    </recommendedName>
</protein>
<keyword evidence="4" id="KW-1185">Reference proteome</keyword>